<keyword evidence="3" id="KW-0238">DNA-binding</keyword>
<dbReference type="PROSITE" id="PS51005">
    <property type="entry name" value="NAC"/>
    <property type="match status" value="1"/>
</dbReference>
<dbReference type="PANTHER" id="PTHR31744">
    <property type="entry name" value="PROTEIN CUP-SHAPED COTYLEDON 2-RELATED"/>
    <property type="match status" value="1"/>
</dbReference>
<accession>A0AAV5K904</accession>
<organism evidence="7 8">
    <name type="scientific">Rubroshorea leprosula</name>
    <dbReference type="NCBI Taxonomy" id="152421"/>
    <lineage>
        <taxon>Eukaryota</taxon>
        <taxon>Viridiplantae</taxon>
        <taxon>Streptophyta</taxon>
        <taxon>Embryophyta</taxon>
        <taxon>Tracheophyta</taxon>
        <taxon>Spermatophyta</taxon>
        <taxon>Magnoliopsida</taxon>
        <taxon>eudicotyledons</taxon>
        <taxon>Gunneridae</taxon>
        <taxon>Pentapetalae</taxon>
        <taxon>rosids</taxon>
        <taxon>malvids</taxon>
        <taxon>Malvales</taxon>
        <taxon>Dipterocarpaceae</taxon>
        <taxon>Rubroshorea</taxon>
    </lineage>
</organism>
<dbReference type="InterPro" id="IPR036093">
    <property type="entry name" value="NAC_dom_sf"/>
</dbReference>
<evidence type="ECO:0000256" key="3">
    <source>
        <dbReference type="ARBA" id="ARBA00023125"/>
    </source>
</evidence>
<evidence type="ECO:0000256" key="1">
    <source>
        <dbReference type="ARBA" id="ARBA00004123"/>
    </source>
</evidence>
<gene>
    <name evidence="7" type="ORF">SLEP1_g31618</name>
</gene>
<evidence type="ECO:0000256" key="4">
    <source>
        <dbReference type="ARBA" id="ARBA00023163"/>
    </source>
</evidence>
<name>A0AAV5K904_9ROSI</name>
<keyword evidence="5" id="KW-0539">Nucleus</keyword>
<dbReference type="InterPro" id="IPR003441">
    <property type="entry name" value="NAC-dom"/>
</dbReference>
<dbReference type="Gene3D" id="2.170.150.80">
    <property type="entry name" value="NAC domain"/>
    <property type="match status" value="1"/>
</dbReference>
<evidence type="ECO:0000256" key="2">
    <source>
        <dbReference type="ARBA" id="ARBA00023015"/>
    </source>
</evidence>
<keyword evidence="4" id="KW-0804">Transcription</keyword>
<keyword evidence="2" id="KW-0805">Transcription regulation</keyword>
<evidence type="ECO:0000313" key="7">
    <source>
        <dbReference type="EMBL" id="GKV21661.1"/>
    </source>
</evidence>
<proteinExistence type="predicted"/>
<protein>
    <recommendedName>
        <fullName evidence="6">NAC domain-containing protein</fullName>
    </recommendedName>
</protein>
<dbReference type="AlphaFoldDB" id="A0AAV5K904"/>
<dbReference type="GO" id="GO:0006355">
    <property type="term" value="P:regulation of DNA-templated transcription"/>
    <property type="evidence" value="ECO:0007669"/>
    <property type="project" value="InterPro"/>
</dbReference>
<comment type="caution">
    <text evidence="7">The sequence shown here is derived from an EMBL/GenBank/DDBJ whole genome shotgun (WGS) entry which is preliminary data.</text>
</comment>
<dbReference type="GO" id="GO:0003677">
    <property type="term" value="F:DNA binding"/>
    <property type="evidence" value="ECO:0007669"/>
    <property type="project" value="UniProtKB-KW"/>
</dbReference>
<feature type="domain" description="NAC" evidence="6">
    <location>
        <begin position="6"/>
        <end position="156"/>
    </location>
</feature>
<comment type="subcellular location">
    <subcellularLocation>
        <location evidence="1">Nucleus</location>
    </subcellularLocation>
</comment>
<dbReference type="EMBL" id="BPVZ01000058">
    <property type="protein sequence ID" value="GKV21661.1"/>
    <property type="molecule type" value="Genomic_DNA"/>
</dbReference>
<dbReference type="Pfam" id="PF02365">
    <property type="entry name" value="NAM"/>
    <property type="match status" value="1"/>
</dbReference>
<dbReference type="FunFam" id="2.170.150.80:FF:000002">
    <property type="entry name" value="Nac domain-containing protein 86"/>
    <property type="match status" value="1"/>
</dbReference>
<dbReference type="SUPFAM" id="SSF101941">
    <property type="entry name" value="NAC domain"/>
    <property type="match status" value="1"/>
</dbReference>
<dbReference type="Proteomes" id="UP001054252">
    <property type="component" value="Unassembled WGS sequence"/>
</dbReference>
<keyword evidence="8" id="KW-1185">Reference proteome</keyword>
<sequence>MGKMSLPPGFRFYPTDVELIKYYLKRKVMGKKICFESIAELDIYKHAPWDLPDKSCLRTGDLKWYFFCPVEKKYRRGARSNRATESGYWKTTGKDRPVLYYQEVAGMIKTLVFHTGKAPKGERTDWVMHEYKLEDKDLAEKGVAQDTYVLCVIFKKDGPGPRNGAQYGAPFREEDWIDDECDSDHVVYSAALPTPAYVDPIHLVGSVATTSSVPKGLLSTPASVDAVDQVSSLVTSLSAPENLLSTPANVDPMHLVDSVTTTSSVPKNLLPATTSVDVVHQVGSFVTSPSAPENLLSTPANVGPMHLVGSVTTTSSVPQNLLSTPTSIDDVYQVGSFVTSPSAPENLLSAPASADPIDQVDYTASTSCVPKNPFLELPSAYKVSPAAPTVNNALMSMEDTWIPGDNMEALLAMLSEDFSLEPMVHGPFNHVEASSSPGLSIPVNHVNYVASSPYAAENPVSTADILCPSASNVPSMDPGANNGSTLMNVPSPLASADDDMESLLANFYEDGTFSCVPYPFMM</sequence>
<dbReference type="PANTHER" id="PTHR31744:SF210">
    <property type="entry name" value="NAC DOMAIN-CONTAINING PROTEIN 86-LIKE"/>
    <property type="match status" value="1"/>
</dbReference>
<evidence type="ECO:0000256" key="5">
    <source>
        <dbReference type="ARBA" id="ARBA00023242"/>
    </source>
</evidence>
<evidence type="ECO:0000259" key="6">
    <source>
        <dbReference type="PROSITE" id="PS51005"/>
    </source>
</evidence>
<dbReference type="GO" id="GO:0005634">
    <property type="term" value="C:nucleus"/>
    <property type="evidence" value="ECO:0007669"/>
    <property type="project" value="UniProtKB-SubCell"/>
</dbReference>
<evidence type="ECO:0000313" key="8">
    <source>
        <dbReference type="Proteomes" id="UP001054252"/>
    </source>
</evidence>
<reference evidence="7 8" key="1">
    <citation type="journal article" date="2021" name="Commun. Biol.">
        <title>The genome of Shorea leprosula (Dipterocarpaceae) highlights the ecological relevance of drought in aseasonal tropical rainforests.</title>
        <authorList>
            <person name="Ng K.K.S."/>
            <person name="Kobayashi M.J."/>
            <person name="Fawcett J.A."/>
            <person name="Hatakeyama M."/>
            <person name="Paape T."/>
            <person name="Ng C.H."/>
            <person name="Ang C.C."/>
            <person name="Tnah L.H."/>
            <person name="Lee C.T."/>
            <person name="Nishiyama T."/>
            <person name="Sese J."/>
            <person name="O'Brien M.J."/>
            <person name="Copetti D."/>
            <person name="Mohd Noor M.I."/>
            <person name="Ong R.C."/>
            <person name="Putra M."/>
            <person name="Sireger I.Z."/>
            <person name="Indrioko S."/>
            <person name="Kosugi Y."/>
            <person name="Izuno A."/>
            <person name="Isagi Y."/>
            <person name="Lee S.L."/>
            <person name="Shimizu K.K."/>
        </authorList>
    </citation>
    <scope>NUCLEOTIDE SEQUENCE [LARGE SCALE GENOMIC DNA]</scope>
    <source>
        <strain evidence="7">214</strain>
    </source>
</reference>